<evidence type="ECO:0000256" key="1">
    <source>
        <dbReference type="ARBA" id="ARBA00004196"/>
    </source>
</evidence>
<sequence length="345" mass="37330">MIKGSQRIILSLLLICTLYAASLITSTYRYFQADTDAALSGDKRRIVAVIPNSGNVDVDGIRREAEAAGDRYGAFVEIYETSTKEEQLRVIQIAVDSSVDGVLLYPMEKNGYDLVLAACRSREIPVVVISRRLDSGPFNTFIGSAVNSERMAVLSCISATEGTGRVLVVDRLNSGGRLYMEAAVLEPSEITTPGAGEELKTKAANLVNAPFEGYRVADVTVMDEKQSSSSSLHTEVCNLLETQRPDAVFSYDEDVTNVIAACLTSEADLRRIYAVGYGDVQECAEHLRSGTLDGLVQQNEAYSASLAVRYLVELRKGSIMPASADSGIALVSADNLERMLTGNEK</sequence>
<dbReference type="InterPro" id="IPR028082">
    <property type="entry name" value="Peripla_BP_I"/>
</dbReference>
<dbReference type="AlphaFoldDB" id="A0A644Z9N5"/>
<dbReference type="SUPFAM" id="SSF53822">
    <property type="entry name" value="Periplasmic binding protein-like I"/>
    <property type="match status" value="1"/>
</dbReference>
<dbReference type="InterPro" id="IPR025997">
    <property type="entry name" value="SBP_2_dom"/>
</dbReference>
<protein>
    <recommendedName>
        <fullName evidence="4">Periplasmic binding protein domain-containing protein</fullName>
    </recommendedName>
</protein>
<gene>
    <name evidence="5" type="ORF">SDC9_84214</name>
</gene>
<name>A0A644Z9N5_9ZZZZ</name>
<evidence type="ECO:0000313" key="5">
    <source>
        <dbReference type="EMBL" id="MPM37596.1"/>
    </source>
</evidence>
<feature type="domain" description="Periplasmic binding protein" evidence="4">
    <location>
        <begin position="50"/>
        <end position="317"/>
    </location>
</feature>
<dbReference type="EMBL" id="VSSQ01008005">
    <property type="protein sequence ID" value="MPM37596.1"/>
    <property type="molecule type" value="Genomic_DNA"/>
</dbReference>
<dbReference type="PANTHER" id="PTHR46847">
    <property type="entry name" value="D-ALLOSE-BINDING PERIPLASMIC PROTEIN-RELATED"/>
    <property type="match status" value="1"/>
</dbReference>
<accession>A0A644Z9N5</accession>
<proteinExistence type="inferred from homology"/>
<evidence type="ECO:0000256" key="3">
    <source>
        <dbReference type="ARBA" id="ARBA00022729"/>
    </source>
</evidence>
<dbReference type="Pfam" id="PF13407">
    <property type="entry name" value="Peripla_BP_4"/>
    <property type="match status" value="1"/>
</dbReference>
<dbReference type="PANTHER" id="PTHR46847:SF1">
    <property type="entry name" value="D-ALLOSE-BINDING PERIPLASMIC PROTEIN-RELATED"/>
    <property type="match status" value="1"/>
</dbReference>
<comment type="subcellular location">
    <subcellularLocation>
        <location evidence="1">Cell envelope</location>
    </subcellularLocation>
</comment>
<reference evidence="5" key="1">
    <citation type="submission" date="2019-08" db="EMBL/GenBank/DDBJ databases">
        <authorList>
            <person name="Kucharzyk K."/>
            <person name="Murdoch R.W."/>
            <person name="Higgins S."/>
            <person name="Loffler F."/>
        </authorList>
    </citation>
    <scope>NUCLEOTIDE SEQUENCE</scope>
</reference>
<comment type="similarity">
    <text evidence="2">Belongs to the bacterial solute-binding protein 2 family.</text>
</comment>
<dbReference type="GO" id="GO:0030313">
    <property type="term" value="C:cell envelope"/>
    <property type="evidence" value="ECO:0007669"/>
    <property type="project" value="UniProtKB-SubCell"/>
</dbReference>
<keyword evidence="3" id="KW-0732">Signal</keyword>
<comment type="caution">
    <text evidence="5">The sequence shown here is derived from an EMBL/GenBank/DDBJ whole genome shotgun (WGS) entry which is preliminary data.</text>
</comment>
<dbReference type="Gene3D" id="3.40.50.2300">
    <property type="match status" value="2"/>
</dbReference>
<organism evidence="5">
    <name type="scientific">bioreactor metagenome</name>
    <dbReference type="NCBI Taxonomy" id="1076179"/>
    <lineage>
        <taxon>unclassified sequences</taxon>
        <taxon>metagenomes</taxon>
        <taxon>ecological metagenomes</taxon>
    </lineage>
</organism>
<evidence type="ECO:0000256" key="2">
    <source>
        <dbReference type="ARBA" id="ARBA00007639"/>
    </source>
</evidence>
<dbReference type="GO" id="GO:0030246">
    <property type="term" value="F:carbohydrate binding"/>
    <property type="evidence" value="ECO:0007669"/>
    <property type="project" value="UniProtKB-ARBA"/>
</dbReference>
<evidence type="ECO:0000259" key="4">
    <source>
        <dbReference type="Pfam" id="PF13407"/>
    </source>
</evidence>